<keyword evidence="1" id="KW-0812">Transmembrane</keyword>
<feature type="transmembrane region" description="Helical" evidence="1">
    <location>
        <begin position="32"/>
        <end position="56"/>
    </location>
</feature>
<dbReference type="EMBL" id="LXQA010390657">
    <property type="protein sequence ID" value="MCI48722.1"/>
    <property type="molecule type" value="Genomic_DNA"/>
</dbReference>
<evidence type="ECO:0000313" key="2">
    <source>
        <dbReference type="EMBL" id="MCI48722.1"/>
    </source>
</evidence>
<accession>A0A392SJV5</accession>
<comment type="caution">
    <text evidence="2">The sequence shown here is derived from an EMBL/GenBank/DDBJ whole genome shotgun (WGS) entry which is preliminary data.</text>
</comment>
<protein>
    <submittedName>
        <fullName evidence="2">Uncharacterized protein</fullName>
    </submittedName>
</protein>
<keyword evidence="3" id="KW-1185">Reference proteome</keyword>
<dbReference type="AlphaFoldDB" id="A0A392SJV5"/>
<evidence type="ECO:0000313" key="3">
    <source>
        <dbReference type="Proteomes" id="UP000265520"/>
    </source>
</evidence>
<name>A0A392SJV5_9FABA</name>
<dbReference type="Proteomes" id="UP000265520">
    <property type="component" value="Unassembled WGS sequence"/>
</dbReference>
<reference evidence="2 3" key="1">
    <citation type="journal article" date="2018" name="Front. Plant Sci.">
        <title>Red Clover (Trifolium pratense) and Zigzag Clover (T. medium) - A Picture of Genomic Similarities and Differences.</title>
        <authorList>
            <person name="Dluhosova J."/>
            <person name="Istvanek J."/>
            <person name="Nedelnik J."/>
            <person name="Repkova J."/>
        </authorList>
    </citation>
    <scope>NUCLEOTIDE SEQUENCE [LARGE SCALE GENOMIC DNA]</scope>
    <source>
        <strain evidence="3">cv. 10/8</strain>
        <tissue evidence="2">Leaf</tissue>
    </source>
</reference>
<keyword evidence="1" id="KW-0472">Membrane</keyword>
<sequence>ALFLFKGFFFFSDGEVPLLQVLAGPNFTSFKAGSLTCLVTAGVTTAVGIGLGVLLLNHLPIPSCTVLG</sequence>
<feature type="non-terminal residue" evidence="2">
    <location>
        <position position="1"/>
    </location>
</feature>
<organism evidence="2 3">
    <name type="scientific">Trifolium medium</name>
    <dbReference type="NCBI Taxonomy" id="97028"/>
    <lineage>
        <taxon>Eukaryota</taxon>
        <taxon>Viridiplantae</taxon>
        <taxon>Streptophyta</taxon>
        <taxon>Embryophyta</taxon>
        <taxon>Tracheophyta</taxon>
        <taxon>Spermatophyta</taxon>
        <taxon>Magnoliopsida</taxon>
        <taxon>eudicotyledons</taxon>
        <taxon>Gunneridae</taxon>
        <taxon>Pentapetalae</taxon>
        <taxon>rosids</taxon>
        <taxon>fabids</taxon>
        <taxon>Fabales</taxon>
        <taxon>Fabaceae</taxon>
        <taxon>Papilionoideae</taxon>
        <taxon>50 kb inversion clade</taxon>
        <taxon>NPAAA clade</taxon>
        <taxon>Hologalegina</taxon>
        <taxon>IRL clade</taxon>
        <taxon>Trifolieae</taxon>
        <taxon>Trifolium</taxon>
    </lineage>
</organism>
<evidence type="ECO:0000256" key="1">
    <source>
        <dbReference type="SAM" id="Phobius"/>
    </source>
</evidence>
<proteinExistence type="predicted"/>
<keyword evidence="1" id="KW-1133">Transmembrane helix</keyword>